<gene>
    <name evidence="1" type="ORF">GSCOC_T00007776001</name>
</gene>
<dbReference type="FunCoup" id="A0A068VF30">
    <property type="interactions" value="135"/>
</dbReference>
<dbReference type="Gramene" id="CDP19326">
    <property type="protein sequence ID" value="CDP19326"/>
    <property type="gene ID" value="GSCOC_T00007776001"/>
</dbReference>
<proteinExistence type="predicted"/>
<dbReference type="PANTHER" id="PTHR47076">
    <property type="entry name" value="NHL DOMAIN PROTEIN"/>
    <property type="match status" value="1"/>
</dbReference>
<accession>A0A068VF30</accession>
<dbReference type="EMBL" id="HG739514">
    <property type="protein sequence ID" value="CDP19326.1"/>
    <property type="molecule type" value="Genomic_DNA"/>
</dbReference>
<evidence type="ECO:0000313" key="1">
    <source>
        <dbReference type="EMBL" id="CDP19326.1"/>
    </source>
</evidence>
<dbReference type="InParanoid" id="A0A068VF30"/>
<keyword evidence="2" id="KW-1185">Reference proteome</keyword>
<name>A0A068VF30_COFCA</name>
<reference evidence="2" key="1">
    <citation type="journal article" date="2014" name="Science">
        <title>The coffee genome provides insight into the convergent evolution of caffeine biosynthesis.</title>
        <authorList>
            <person name="Denoeud F."/>
            <person name="Carretero-Paulet L."/>
            <person name="Dereeper A."/>
            <person name="Droc G."/>
            <person name="Guyot R."/>
            <person name="Pietrella M."/>
            <person name="Zheng C."/>
            <person name="Alberti A."/>
            <person name="Anthony F."/>
            <person name="Aprea G."/>
            <person name="Aury J.M."/>
            <person name="Bento P."/>
            <person name="Bernard M."/>
            <person name="Bocs S."/>
            <person name="Campa C."/>
            <person name="Cenci A."/>
            <person name="Combes M.C."/>
            <person name="Crouzillat D."/>
            <person name="Da Silva C."/>
            <person name="Daddiego L."/>
            <person name="De Bellis F."/>
            <person name="Dussert S."/>
            <person name="Garsmeur O."/>
            <person name="Gayraud T."/>
            <person name="Guignon V."/>
            <person name="Jahn K."/>
            <person name="Jamilloux V."/>
            <person name="Joet T."/>
            <person name="Labadie K."/>
            <person name="Lan T."/>
            <person name="Leclercq J."/>
            <person name="Lepelley M."/>
            <person name="Leroy T."/>
            <person name="Li L.T."/>
            <person name="Librado P."/>
            <person name="Lopez L."/>
            <person name="Munoz A."/>
            <person name="Noel B."/>
            <person name="Pallavicini A."/>
            <person name="Perrotta G."/>
            <person name="Poncet V."/>
            <person name="Pot D."/>
            <person name="Priyono X."/>
            <person name="Rigoreau M."/>
            <person name="Rouard M."/>
            <person name="Rozas J."/>
            <person name="Tranchant-Dubreuil C."/>
            <person name="VanBuren R."/>
            <person name="Zhang Q."/>
            <person name="Andrade A.C."/>
            <person name="Argout X."/>
            <person name="Bertrand B."/>
            <person name="de Kochko A."/>
            <person name="Graziosi G."/>
            <person name="Henry R.J."/>
            <person name="Jayarama X."/>
            <person name="Ming R."/>
            <person name="Nagai C."/>
            <person name="Rounsley S."/>
            <person name="Sankoff D."/>
            <person name="Giuliano G."/>
            <person name="Albert V.A."/>
            <person name="Wincker P."/>
            <person name="Lashermes P."/>
        </authorList>
    </citation>
    <scope>NUCLEOTIDE SEQUENCE [LARGE SCALE GENOMIC DNA]</scope>
    <source>
        <strain evidence="2">cv. DH200-94</strain>
    </source>
</reference>
<sequence>MESREYSQVNAEEANDDAAADWLFQKRRCCFCFSWRSNRSSTPAVGLNWWQRARSLEINPSPENSFWARGISALKKIREWSEIAAGPRWKTFIRRFSRTGRRRNNNNFGCNYQYDPLSYSLNFDEGTGQNGDYGDGEEDYYGLRNFSVRYATVNPASAKASMDLDKDGPNFL</sequence>
<dbReference type="Proteomes" id="UP000295252">
    <property type="component" value="Unassembled WGS sequence"/>
</dbReference>
<dbReference type="AlphaFoldDB" id="A0A068VF30"/>
<evidence type="ECO:0000313" key="2">
    <source>
        <dbReference type="Proteomes" id="UP000295252"/>
    </source>
</evidence>
<dbReference type="PANTHER" id="PTHR47076:SF1">
    <property type="entry name" value="NHL DOMAIN PROTEIN"/>
    <property type="match status" value="1"/>
</dbReference>
<dbReference type="PhylomeDB" id="A0A068VF30"/>
<organism evidence="1 2">
    <name type="scientific">Coffea canephora</name>
    <name type="common">Robusta coffee</name>
    <dbReference type="NCBI Taxonomy" id="49390"/>
    <lineage>
        <taxon>Eukaryota</taxon>
        <taxon>Viridiplantae</taxon>
        <taxon>Streptophyta</taxon>
        <taxon>Embryophyta</taxon>
        <taxon>Tracheophyta</taxon>
        <taxon>Spermatophyta</taxon>
        <taxon>Magnoliopsida</taxon>
        <taxon>eudicotyledons</taxon>
        <taxon>Gunneridae</taxon>
        <taxon>Pentapetalae</taxon>
        <taxon>asterids</taxon>
        <taxon>lamiids</taxon>
        <taxon>Gentianales</taxon>
        <taxon>Rubiaceae</taxon>
        <taxon>Ixoroideae</taxon>
        <taxon>Gardenieae complex</taxon>
        <taxon>Bertiereae - Coffeeae clade</taxon>
        <taxon>Coffeeae</taxon>
        <taxon>Coffea</taxon>
    </lineage>
</organism>
<dbReference type="OMA" id="KWWRKEQ"/>
<dbReference type="OrthoDB" id="1723198at2759"/>
<protein>
    <submittedName>
        <fullName evidence="1">DH200=94 genomic scaffold, scaffold_430</fullName>
    </submittedName>
</protein>
<dbReference type="STRING" id="49390.A0A068VF30"/>